<dbReference type="InterPro" id="IPR005517">
    <property type="entry name" value="Transl_elong_EFG/EF2_IV"/>
</dbReference>
<keyword evidence="4" id="KW-0342">GTP-binding</keyword>
<dbReference type="Pfam" id="PF03764">
    <property type="entry name" value="EFG_IV"/>
    <property type="match status" value="1"/>
</dbReference>
<dbReference type="InterPro" id="IPR020568">
    <property type="entry name" value="Ribosomal_Su5_D2-typ_SF"/>
</dbReference>
<dbReference type="FunFam" id="2.40.30.10:FF:000006">
    <property type="entry name" value="Elongation factor G"/>
    <property type="match status" value="1"/>
</dbReference>
<dbReference type="GO" id="GO:0032790">
    <property type="term" value="P:ribosome disassembly"/>
    <property type="evidence" value="ECO:0007669"/>
    <property type="project" value="TreeGrafter"/>
</dbReference>
<dbReference type="InterPro" id="IPR009000">
    <property type="entry name" value="Transl_B-barrel_sf"/>
</dbReference>
<evidence type="ECO:0000256" key="3">
    <source>
        <dbReference type="ARBA" id="ARBA00022917"/>
    </source>
</evidence>
<organism evidence="6">
    <name type="scientific">marine sediment metagenome</name>
    <dbReference type="NCBI Taxonomy" id="412755"/>
    <lineage>
        <taxon>unclassified sequences</taxon>
        <taxon>metagenomes</taxon>
        <taxon>ecological metagenomes</taxon>
    </lineage>
</organism>
<dbReference type="SUPFAM" id="SSF54980">
    <property type="entry name" value="EF-G C-terminal domain-like"/>
    <property type="match status" value="1"/>
</dbReference>
<keyword evidence="2" id="KW-0251">Elongation factor</keyword>
<dbReference type="FunFam" id="3.30.70.870:FF:000001">
    <property type="entry name" value="Elongation factor G"/>
    <property type="match status" value="1"/>
</dbReference>
<dbReference type="Pfam" id="PF22042">
    <property type="entry name" value="EF-G_D2"/>
    <property type="match status" value="1"/>
</dbReference>
<proteinExistence type="predicted"/>
<protein>
    <recommendedName>
        <fullName evidence="5">Translation elongation factor EFG/EF2 domain-containing protein</fullName>
    </recommendedName>
</protein>
<feature type="domain" description="Translation elongation factor EFG/EF2" evidence="5">
    <location>
        <begin position="195"/>
        <end position="280"/>
    </location>
</feature>
<dbReference type="SMART" id="SM00889">
    <property type="entry name" value="EFG_IV"/>
    <property type="match status" value="1"/>
</dbReference>
<accession>X1KE87</accession>
<sequence>MPPVKAVDTRKGAKVTRSASDDAPFSALAFKVVSDPFVGRLVYFRVYSGAVRAKAQVLNATRGKRERIGRLLLMHASHREEVVEADTGAIVATLGLKNTFTGDTLCHPSQPVLLESIRFPEPVLSVAIEPRSRADQDKIEQALQRLTEEDPTFKVNYNEETGQTVISGMGELHLEVIVSRLLSEFTVGAKVGKPRVAYKETITIPVRAEGKFIRQTGGHGQYGHVNLELEPVERGSGFQFVNRIRGAAIPRQYIPAVEAGIREAMQSGVLAGCPLVDIKA</sequence>
<dbReference type="InterPro" id="IPR053905">
    <property type="entry name" value="EF-G-like_DII"/>
</dbReference>
<feature type="non-terminal residue" evidence="6">
    <location>
        <position position="280"/>
    </location>
</feature>
<evidence type="ECO:0000313" key="6">
    <source>
        <dbReference type="EMBL" id="GAI05367.1"/>
    </source>
</evidence>
<name>X1KE87_9ZZZZ</name>
<dbReference type="InterPro" id="IPR035647">
    <property type="entry name" value="EFG_III/V"/>
</dbReference>
<dbReference type="Gene3D" id="3.30.230.10">
    <property type="match status" value="1"/>
</dbReference>
<keyword evidence="1" id="KW-0547">Nucleotide-binding</keyword>
<dbReference type="SUPFAM" id="SSF50447">
    <property type="entry name" value="Translation proteins"/>
    <property type="match status" value="1"/>
</dbReference>
<dbReference type="PANTHER" id="PTHR43261">
    <property type="entry name" value="TRANSLATION ELONGATION FACTOR G-RELATED"/>
    <property type="match status" value="1"/>
</dbReference>
<dbReference type="GO" id="GO:0005525">
    <property type="term" value="F:GTP binding"/>
    <property type="evidence" value="ECO:0007669"/>
    <property type="project" value="UniProtKB-KW"/>
</dbReference>
<keyword evidence="3" id="KW-0648">Protein biosynthesis</keyword>
<dbReference type="InterPro" id="IPR041095">
    <property type="entry name" value="EFG_II"/>
</dbReference>
<dbReference type="InterPro" id="IPR009022">
    <property type="entry name" value="EFG_III"/>
</dbReference>
<dbReference type="PANTHER" id="PTHR43261:SF1">
    <property type="entry name" value="RIBOSOME-RELEASING FACTOR 2, MITOCHONDRIAL"/>
    <property type="match status" value="1"/>
</dbReference>
<evidence type="ECO:0000256" key="2">
    <source>
        <dbReference type="ARBA" id="ARBA00022768"/>
    </source>
</evidence>
<dbReference type="InterPro" id="IPR014721">
    <property type="entry name" value="Ribsml_uS5_D2-typ_fold_subgr"/>
</dbReference>
<comment type="caution">
    <text evidence="6">The sequence shown here is derived from an EMBL/GenBank/DDBJ whole genome shotgun (WGS) entry which is preliminary data.</text>
</comment>
<dbReference type="EMBL" id="BARV01003319">
    <property type="protein sequence ID" value="GAI05367.1"/>
    <property type="molecule type" value="Genomic_DNA"/>
</dbReference>
<evidence type="ECO:0000259" key="5">
    <source>
        <dbReference type="SMART" id="SM00889"/>
    </source>
</evidence>
<dbReference type="Gene3D" id="2.40.30.10">
    <property type="entry name" value="Translation factors"/>
    <property type="match status" value="1"/>
</dbReference>
<dbReference type="CDD" id="cd16262">
    <property type="entry name" value="EFG_III"/>
    <property type="match status" value="1"/>
</dbReference>
<gene>
    <name evidence="6" type="ORF">S06H3_08008</name>
</gene>
<dbReference type="CDD" id="cd04088">
    <property type="entry name" value="EFG_mtEFG_II"/>
    <property type="match status" value="1"/>
</dbReference>
<evidence type="ECO:0000256" key="4">
    <source>
        <dbReference type="ARBA" id="ARBA00023134"/>
    </source>
</evidence>
<dbReference type="SUPFAM" id="SSF54211">
    <property type="entry name" value="Ribosomal protein S5 domain 2-like"/>
    <property type="match status" value="1"/>
</dbReference>
<reference evidence="6" key="1">
    <citation type="journal article" date="2014" name="Front. Microbiol.">
        <title>High frequency of phylogenetically diverse reductive dehalogenase-homologous genes in deep subseafloor sedimentary metagenomes.</title>
        <authorList>
            <person name="Kawai M."/>
            <person name="Futagami T."/>
            <person name="Toyoda A."/>
            <person name="Takaki Y."/>
            <person name="Nishi S."/>
            <person name="Hori S."/>
            <person name="Arai W."/>
            <person name="Tsubouchi T."/>
            <person name="Morono Y."/>
            <person name="Uchiyama I."/>
            <person name="Ito T."/>
            <person name="Fujiyama A."/>
            <person name="Inagaki F."/>
            <person name="Takami H."/>
        </authorList>
    </citation>
    <scope>NUCLEOTIDE SEQUENCE</scope>
    <source>
        <strain evidence="6">Expedition CK06-06</strain>
    </source>
</reference>
<dbReference type="Pfam" id="PF14492">
    <property type="entry name" value="EFG_III"/>
    <property type="match status" value="1"/>
</dbReference>
<dbReference type="AlphaFoldDB" id="X1KE87"/>
<dbReference type="GO" id="GO:0003746">
    <property type="term" value="F:translation elongation factor activity"/>
    <property type="evidence" value="ECO:0007669"/>
    <property type="project" value="UniProtKB-KW"/>
</dbReference>
<dbReference type="Gene3D" id="3.30.70.870">
    <property type="entry name" value="Elongation Factor G (Translational Gtpase), domain 3"/>
    <property type="match status" value="1"/>
</dbReference>
<evidence type="ECO:0000256" key="1">
    <source>
        <dbReference type="ARBA" id="ARBA00022741"/>
    </source>
</evidence>